<dbReference type="InterPro" id="IPR013783">
    <property type="entry name" value="Ig-like_fold"/>
</dbReference>
<dbReference type="Pfam" id="PF07532">
    <property type="entry name" value="Big_4"/>
    <property type="match status" value="2"/>
</dbReference>
<dbReference type="Pfam" id="PF22422">
    <property type="entry name" value="MGH1-like_GH"/>
    <property type="match status" value="1"/>
</dbReference>
<proteinExistence type="predicted"/>
<dbReference type="InterPro" id="IPR008979">
    <property type="entry name" value="Galactose-bd-like_sf"/>
</dbReference>
<protein>
    <recommendedName>
        <fullName evidence="2">F5/8 type C domain-containing protein</fullName>
    </recommendedName>
</protein>
<dbReference type="InterPro" id="IPR011081">
    <property type="entry name" value="Big_4"/>
</dbReference>
<dbReference type="InterPro" id="IPR000421">
    <property type="entry name" value="FA58C"/>
</dbReference>
<dbReference type="SUPFAM" id="SSF48208">
    <property type="entry name" value="Six-hairpin glycosidases"/>
    <property type="match status" value="1"/>
</dbReference>
<feature type="chain" id="PRO_5047487394" description="F5/8 type C domain-containing protein" evidence="1">
    <location>
        <begin position="26"/>
        <end position="1341"/>
    </location>
</feature>
<dbReference type="RefSeq" id="WP_209643098.1">
    <property type="nucleotide sequence ID" value="NZ_JAGINW010000001.1"/>
</dbReference>
<dbReference type="InterPro" id="IPR008928">
    <property type="entry name" value="6-hairpin_glycosidase_sf"/>
</dbReference>
<dbReference type="EMBL" id="JAGINW010000001">
    <property type="protein sequence ID" value="MBP2325974.1"/>
    <property type="molecule type" value="Genomic_DNA"/>
</dbReference>
<dbReference type="Gene3D" id="2.60.40.10">
    <property type="entry name" value="Immunoglobulins"/>
    <property type="match status" value="1"/>
</dbReference>
<feature type="domain" description="F5/8 type C" evidence="2">
    <location>
        <begin position="790"/>
        <end position="941"/>
    </location>
</feature>
<name>A0ABS4TPQ9_9PSEU</name>
<evidence type="ECO:0000256" key="1">
    <source>
        <dbReference type="SAM" id="SignalP"/>
    </source>
</evidence>
<reference evidence="3 4" key="1">
    <citation type="submission" date="2021-03" db="EMBL/GenBank/DDBJ databases">
        <title>Sequencing the genomes of 1000 actinobacteria strains.</title>
        <authorList>
            <person name="Klenk H.-P."/>
        </authorList>
    </citation>
    <scope>NUCLEOTIDE SEQUENCE [LARGE SCALE GENOMIC DNA]</scope>
    <source>
        <strain evidence="3 4">DSM 46670</strain>
    </source>
</reference>
<dbReference type="InterPro" id="IPR012341">
    <property type="entry name" value="6hp_glycosidase-like_sf"/>
</dbReference>
<dbReference type="SUPFAM" id="SSF49785">
    <property type="entry name" value="Galactose-binding domain-like"/>
    <property type="match status" value="1"/>
</dbReference>
<organism evidence="3 4">
    <name type="scientific">Kibdelosporangium banguiense</name>
    <dbReference type="NCBI Taxonomy" id="1365924"/>
    <lineage>
        <taxon>Bacteria</taxon>
        <taxon>Bacillati</taxon>
        <taxon>Actinomycetota</taxon>
        <taxon>Actinomycetes</taxon>
        <taxon>Pseudonocardiales</taxon>
        <taxon>Pseudonocardiaceae</taxon>
        <taxon>Kibdelosporangium</taxon>
    </lineage>
</organism>
<evidence type="ECO:0000259" key="2">
    <source>
        <dbReference type="PROSITE" id="PS50022"/>
    </source>
</evidence>
<keyword evidence="1" id="KW-0732">Signal</keyword>
<feature type="signal peptide" evidence="1">
    <location>
        <begin position="1"/>
        <end position="25"/>
    </location>
</feature>
<accession>A0ABS4TPQ9</accession>
<dbReference type="Gene3D" id="1.50.10.10">
    <property type="match status" value="1"/>
</dbReference>
<evidence type="ECO:0000313" key="4">
    <source>
        <dbReference type="Proteomes" id="UP001519332"/>
    </source>
</evidence>
<comment type="caution">
    <text evidence="3">The sequence shown here is derived from an EMBL/GenBank/DDBJ whole genome shotgun (WGS) entry which is preliminary data.</text>
</comment>
<dbReference type="Gene3D" id="2.60.120.260">
    <property type="entry name" value="Galactose-binding domain-like"/>
    <property type="match status" value="2"/>
</dbReference>
<dbReference type="InterPro" id="IPR054491">
    <property type="entry name" value="MGH1-like_GH"/>
</dbReference>
<evidence type="ECO:0000313" key="3">
    <source>
        <dbReference type="EMBL" id="MBP2325974.1"/>
    </source>
</evidence>
<sequence length="1341" mass="145721">MRRSAALTAIVALGLSVIGPLPATAAQTIGYPTFGNSTIPAPPVAYTPNDMMRAIYDQESQGTDFWMDRLLARQGSDPAGTWLMTRGRAVFMKTHDPAVIGFGGQVAYWESVDNRNAYSISLSPGTFTENTGQRLQTPSYWKGLYTSGSLQVEQRKFITANNVAVTNLTITNTGSGSQTLQLRATSPYTKTAEGNELTGIVDAKNKLTTVFPRLSGDGFTVSGTDLTRSVTVPAGQSVQTKVVMGFVTEEIPASLTDYQSYRAATPADAYATHVRAYNRWWADNVPYFDVPDAAIKKHIYYRWWLMRFNYLDADIPGNDFQFPTSVEGALGYNNAIVLTVPMFIDDLKYLRNPMYSYGPWVSAGEVSRNRRYTDNPGDPENWSNSYTQYISEAAWRSYQVHGGQPAIAGNLARYAEQDVKGQLDFYDQDRNNLIEYDWGALTGNDADAVSFHWRAGRLDRTESAYVYSNALAAAQAYDAVGNKAKATEMRDIATRIQQAVINVLWNSQAQVLQHRHVPTNALVPWKEINNFYPYSVGLMPNTAQYREALRLFADENEYPLFPFYTANQRDKAAAAAAGNPGTNNFSQINSTVQFRLYSSALRNYPTSYITPEMYKKLLYWNAWAQYINGDTRWPDSNEYWADWNKNTKTIDYRSWIHHTTLGSSNWTIVEDAMGLRPRNDDKVELSPINIGWSHFTVNNLKYRNNNLTIVWDDPADGVTRYPGVPQGYSIYVNGTRAMTIDRLTQAVWDPKTGTVTFPGQAGTVLFSTPVSGMQAPSQVVQNDDRMVDMFAKAGVNLSSSGANLAAGATASASYTASGTATTAAVDGFTINEPFWGSKGSPNAQDSYELNLGSAKTFDDIRVHFRNDRAAGGYAEPAMYQIQYLNGSNWVTVPGQAKTPAAPRSNYNRVQFPAITAQRVRVLMTHQPGLKTGLTEVKIFSSGSPPTAANSAPYALARQDPSFNQPGQARLLGKVKDDALPSGTLTSTWSKVSGPGTVIFGSPSAATTLASFSAAGTYTLRLTAGDGSASANSQVTLTVTQGSSGAFNVATSATPSASYTSSWESLPAINDGINPGSSNDSPRWGTWPQTGQQWAELTWSQPQRLNAAALYFFDDGGGVRVPASWKLQYWNGSAYVDIPSSYPVAINQFNNASFPGVTTTRLRAVLTSGAGSVGLVEFRALAETPAGVRSVHQPTLAGQIPTLPATVTKIYSNGARLNSPVTWQPIDQSQVANGGTSFTVQGIVDGTGLPATATVWVRPTNQVSITFIEPESVVTRPGVAPVLPPTVTATFNDGSKDNVSTTVTWAAIDPSRYAQPGTFTVTGQVPGTSLTAQANVEVKANG</sequence>
<dbReference type="Pfam" id="PF00754">
    <property type="entry name" value="F5_F8_type_C"/>
    <property type="match status" value="1"/>
</dbReference>
<dbReference type="Proteomes" id="UP001519332">
    <property type="component" value="Unassembled WGS sequence"/>
</dbReference>
<gene>
    <name evidence="3" type="ORF">JOF56_006359</name>
</gene>
<keyword evidence="4" id="KW-1185">Reference proteome</keyword>
<dbReference type="PROSITE" id="PS50022">
    <property type="entry name" value="FA58C_3"/>
    <property type="match status" value="1"/>
</dbReference>